<dbReference type="AlphaFoldDB" id="A0AAQ4F9F7"/>
<accession>A0AAQ4F9F7</accession>
<reference evidence="1 2" key="1">
    <citation type="journal article" date="2023" name="Arcadia Sci">
        <title>De novo assembly of a long-read Amblyomma americanum tick genome.</title>
        <authorList>
            <person name="Chou S."/>
            <person name="Poskanzer K.E."/>
            <person name="Rollins M."/>
            <person name="Thuy-Boun P.S."/>
        </authorList>
    </citation>
    <scope>NUCLEOTIDE SEQUENCE [LARGE SCALE GENOMIC DNA]</scope>
    <source>
        <strain evidence="1">F_SG_1</strain>
        <tissue evidence="1">Salivary glands</tissue>
    </source>
</reference>
<evidence type="ECO:0000313" key="1">
    <source>
        <dbReference type="EMBL" id="KAK8783483.1"/>
    </source>
</evidence>
<comment type="caution">
    <text evidence="1">The sequence shown here is derived from an EMBL/GenBank/DDBJ whole genome shotgun (WGS) entry which is preliminary data.</text>
</comment>
<sequence>MRLQEKIPEYAEQGVDVKVHSEGGAGSWAVLLVTPIMRRAQQLESSSEVIFVDSTASCDSTRSSVSEHQRLL</sequence>
<dbReference type="EMBL" id="JARKHS020005520">
    <property type="protein sequence ID" value="KAK8783483.1"/>
    <property type="molecule type" value="Genomic_DNA"/>
</dbReference>
<dbReference type="Proteomes" id="UP001321473">
    <property type="component" value="Unassembled WGS sequence"/>
</dbReference>
<evidence type="ECO:0000313" key="2">
    <source>
        <dbReference type="Proteomes" id="UP001321473"/>
    </source>
</evidence>
<proteinExistence type="predicted"/>
<protein>
    <submittedName>
        <fullName evidence="1">Uncharacterized protein</fullName>
    </submittedName>
</protein>
<organism evidence="1 2">
    <name type="scientific">Amblyomma americanum</name>
    <name type="common">Lone star tick</name>
    <dbReference type="NCBI Taxonomy" id="6943"/>
    <lineage>
        <taxon>Eukaryota</taxon>
        <taxon>Metazoa</taxon>
        <taxon>Ecdysozoa</taxon>
        <taxon>Arthropoda</taxon>
        <taxon>Chelicerata</taxon>
        <taxon>Arachnida</taxon>
        <taxon>Acari</taxon>
        <taxon>Parasitiformes</taxon>
        <taxon>Ixodida</taxon>
        <taxon>Ixodoidea</taxon>
        <taxon>Ixodidae</taxon>
        <taxon>Amblyomminae</taxon>
        <taxon>Amblyomma</taxon>
    </lineage>
</organism>
<keyword evidence="2" id="KW-1185">Reference proteome</keyword>
<gene>
    <name evidence="1" type="ORF">V5799_010152</name>
</gene>
<name>A0AAQ4F9F7_AMBAM</name>